<evidence type="ECO:0000313" key="2">
    <source>
        <dbReference type="Proteomes" id="UP001338309"/>
    </source>
</evidence>
<evidence type="ECO:0000313" key="1">
    <source>
        <dbReference type="EMBL" id="GMQ29879.1"/>
    </source>
</evidence>
<dbReference type="EMBL" id="BTPD01000007">
    <property type="protein sequence ID" value="GMQ29879.1"/>
    <property type="molecule type" value="Genomic_DNA"/>
</dbReference>
<keyword evidence="2" id="KW-1185">Reference proteome</keyword>
<dbReference type="Proteomes" id="UP001338309">
    <property type="component" value="Unassembled WGS sequence"/>
</dbReference>
<comment type="caution">
    <text evidence="1">The sequence shown here is derived from an EMBL/GenBank/DDBJ whole genome shotgun (WGS) entry which is preliminary data.</text>
</comment>
<name>A0ABQ6PPJ5_9BACT</name>
<proteinExistence type="predicted"/>
<protein>
    <submittedName>
        <fullName evidence="1">Uncharacterized protein</fullName>
    </submittedName>
</protein>
<gene>
    <name evidence="1" type="ORF">Aconfl_25220</name>
</gene>
<sequence length="218" mass="25387">MSSMKESLFKAALILYLLLVGALPLLAQNHFPSDRWYQGKIYCTDGQIYSGRVKYDLDHNLVQLQTETISTFTAFTVSHFEIQNETDKKLRSFYSIPYSENGDNETSVFFEILTEGDDIALLCREYIATHYRNEGTKGVIGMNPSNGLKTSTGYRLAFKYYFFKDTEVQRYSLKKKDLFTMLPGYDDEISLFMRKNRLDHDKRGDLIRITAYYNELQN</sequence>
<accession>A0ABQ6PPJ5</accession>
<organism evidence="1 2">
    <name type="scientific">Algoriphagus confluentis</name>
    <dbReference type="NCBI Taxonomy" id="1697556"/>
    <lineage>
        <taxon>Bacteria</taxon>
        <taxon>Pseudomonadati</taxon>
        <taxon>Bacteroidota</taxon>
        <taxon>Cytophagia</taxon>
        <taxon>Cytophagales</taxon>
        <taxon>Cyclobacteriaceae</taxon>
        <taxon>Algoriphagus</taxon>
    </lineage>
</organism>
<reference evidence="1 2" key="1">
    <citation type="submission" date="2023-08" db="EMBL/GenBank/DDBJ databases">
        <title>Draft genome sequence of Algoriphagus confluentis.</title>
        <authorList>
            <person name="Takatani N."/>
            <person name="Hosokawa M."/>
            <person name="Sawabe T."/>
        </authorList>
    </citation>
    <scope>NUCLEOTIDE SEQUENCE [LARGE SCALE GENOMIC DNA]</scope>
    <source>
        <strain evidence="1 2">NBRC 111222</strain>
    </source>
</reference>